<keyword evidence="5 9" id="KW-1133">Transmembrane helix</keyword>
<evidence type="ECO:0000256" key="9">
    <source>
        <dbReference type="SAM" id="Phobius"/>
    </source>
</evidence>
<dbReference type="SMART" id="SM00304">
    <property type="entry name" value="HAMP"/>
    <property type="match status" value="2"/>
</dbReference>
<dbReference type="PANTHER" id="PTHR43531">
    <property type="entry name" value="PROTEIN ICFG"/>
    <property type="match status" value="1"/>
</dbReference>
<keyword evidence="2" id="KW-1003">Cell membrane</keyword>
<dbReference type="InterPro" id="IPR033479">
    <property type="entry name" value="dCache_1"/>
</dbReference>
<evidence type="ECO:0000256" key="2">
    <source>
        <dbReference type="ARBA" id="ARBA00022475"/>
    </source>
</evidence>
<dbReference type="Gene3D" id="1.10.287.950">
    <property type="entry name" value="Methyl-accepting chemotaxis protein"/>
    <property type="match status" value="1"/>
</dbReference>
<evidence type="ECO:0000256" key="4">
    <source>
        <dbReference type="ARBA" id="ARBA00022692"/>
    </source>
</evidence>
<feature type="transmembrane region" description="Helical" evidence="9">
    <location>
        <begin position="295"/>
        <end position="318"/>
    </location>
</feature>
<reference evidence="12" key="1">
    <citation type="submission" date="2020-07" db="EMBL/GenBank/DDBJ databases">
        <title>Genomic analysis of a strain of Sedimentibacter Hydroxybenzoicus DSM7310.</title>
        <authorList>
            <person name="Ma S."/>
        </authorList>
    </citation>
    <scope>NUCLEOTIDE SEQUENCE</scope>
    <source>
        <strain evidence="12">DSM 7310</strain>
    </source>
</reference>
<dbReference type="InterPro" id="IPR029151">
    <property type="entry name" value="Sensor-like_sf"/>
</dbReference>
<dbReference type="InterPro" id="IPR004090">
    <property type="entry name" value="Chemotax_Me-accpt_rcpt"/>
</dbReference>
<feature type="domain" description="HAMP" evidence="11">
    <location>
        <begin position="319"/>
        <end position="371"/>
    </location>
</feature>
<dbReference type="RefSeq" id="WP_179236317.1">
    <property type="nucleotide sequence ID" value="NZ_JACBNQ010000001.1"/>
</dbReference>
<dbReference type="AlphaFoldDB" id="A0A974BGD7"/>
<dbReference type="PROSITE" id="PS50885">
    <property type="entry name" value="HAMP"/>
    <property type="match status" value="1"/>
</dbReference>
<keyword evidence="8" id="KW-0807">Transducer</keyword>
<evidence type="ECO:0000256" key="6">
    <source>
        <dbReference type="ARBA" id="ARBA00023136"/>
    </source>
</evidence>
<evidence type="ECO:0000259" key="10">
    <source>
        <dbReference type="PROSITE" id="PS50111"/>
    </source>
</evidence>
<dbReference type="EMBL" id="JACBNQ010000001">
    <property type="protein sequence ID" value="NYB72629.1"/>
    <property type="molecule type" value="Genomic_DNA"/>
</dbReference>
<dbReference type="InterPro" id="IPR003660">
    <property type="entry name" value="HAMP_dom"/>
</dbReference>
<evidence type="ECO:0000313" key="12">
    <source>
        <dbReference type="EMBL" id="NYB72629.1"/>
    </source>
</evidence>
<dbReference type="FunFam" id="1.10.287.950:FF:000001">
    <property type="entry name" value="Methyl-accepting chemotaxis sensory transducer"/>
    <property type="match status" value="1"/>
</dbReference>
<feature type="domain" description="Methyl-accepting transducer" evidence="10">
    <location>
        <begin position="424"/>
        <end position="653"/>
    </location>
</feature>
<comment type="subcellular location">
    <subcellularLocation>
        <location evidence="1">Cell membrane</location>
        <topology evidence="1">Multi-pass membrane protein</topology>
    </subcellularLocation>
</comment>
<evidence type="ECO:0000259" key="11">
    <source>
        <dbReference type="PROSITE" id="PS50885"/>
    </source>
</evidence>
<dbReference type="PANTHER" id="PTHR43531:SF11">
    <property type="entry name" value="METHYL-ACCEPTING CHEMOTAXIS PROTEIN 3"/>
    <property type="match status" value="1"/>
</dbReference>
<dbReference type="GO" id="GO:0005886">
    <property type="term" value="C:plasma membrane"/>
    <property type="evidence" value="ECO:0007669"/>
    <property type="project" value="UniProtKB-SubCell"/>
</dbReference>
<dbReference type="GO" id="GO:0004888">
    <property type="term" value="F:transmembrane signaling receptor activity"/>
    <property type="evidence" value="ECO:0007669"/>
    <property type="project" value="InterPro"/>
</dbReference>
<dbReference type="CDD" id="cd11386">
    <property type="entry name" value="MCP_signal"/>
    <property type="match status" value="1"/>
</dbReference>
<keyword evidence="4 9" id="KW-0812">Transmembrane</keyword>
<dbReference type="Pfam" id="PF00672">
    <property type="entry name" value="HAMP"/>
    <property type="match status" value="1"/>
</dbReference>
<dbReference type="InterPro" id="IPR004089">
    <property type="entry name" value="MCPsignal_dom"/>
</dbReference>
<dbReference type="GO" id="GO:0007165">
    <property type="term" value="P:signal transduction"/>
    <property type="evidence" value="ECO:0007669"/>
    <property type="project" value="UniProtKB-KW"/>
</dbReference>
<evidence type="ECO:0000256" key="7">
    <source>
        <dbReference type="ARBA" id="ARBA00029447"/>
    </source>
</evidence>
<dbReference type="SMART" id="SM00283">
    <property type="entry name" value="MA"/>
    <property type="match status" value="1"/>
</dbReference>
<evidence type="ECO:0000256" key="8">
    <source>
        <dbReference type="PROSITE-ProRule" id="PRU00284"/>
    </source>
</evidence>
<dbReference type="GO" id="GO:0006935">
    <property type="term" value="P:chemotaxis"/>
    <property type="evidence" value="ECO:0007669"/>
    <property type="project" value="UniProtKB-KW"/>
</dbReference>
<evidence type="ECO:0000256" key="1">
    <source>
        <dbReference type="ARBA" id="ARBA00004651"/>
    </source>
</evidence>
<evidence type="ECO:0000313" key="13">
    <source>
        <dbReference type="Proteomes" id="UP000611629"/>
    </source>
</evidence>
<dbReference type="CDD" id="cd12912">
    <property type="entry name" value="PDC2_MCP_like"/>
    <property type="match status" value="1"/>
</dbReference>
<dbReference type="Gene3D" id="3.30.450.20">
    <property type="entry name" value="PAS domain"/>
    <property type="match status" value="2"/>
</dbReference>
<protein>
    <submittedName>
        <fullName evidence="12">Methyl-accepting chemotaxis protein</fullName>
    </submittedName>
</protein>
<keyword evidence="13" id="KW-1185">Reference proteome</keyword>
<dbReference type="PROSITE" id="PS50111">
    <property type="entry name" value="CHEMOTAXIS_TRANSDUC_2"/>
    <property type="match status" value="1"/>
</dbReference>
<accession>A0A974BGD7</accession>
<dbReference type="Proteomes" id="UP000611629">
    <property type="component" value="Unassembled WGS sequence"/>
</dbReference>
<dbReference type="SUPFAM" id="SSF58104">
    <property type="entry name" value="Methyl-accepting chemotaxis protein (MCP) signaling domain"/>
    <property type="match status" value="1"/>
</dbReference>
<comment type="similarity">
    <text evidence="7">Belongs to the methyl-accepting chemotaxis (MCP) protein family.</text>
</comment>
<organism evidence="12 13">
    <name type="scientific">Sedimentibacter hydroxybenzoicus DSM 7310</name>
    <dbReference type="NCBI Taxonomy" id="1123245"/>
    <lineage>
        <taxon>Bacteria</taxon>
        <taxon>Bacillati</taxon>
        <taxon>Bacillota</taxon>
        <taxon>Tissierellia</taxon>
        <taxon>Sedimentibacter</taxon>
    </lineage>
</organism>
<dbReference type="SUPFAM" id="SSF103190">
    <property type="entry name" value="Sensory domain-like"/>
    <property type="match status" value="1"/>
</dbReference>
<dbReference type="Pfam" id="PF00015">
    <property type="entry name" value="MCPsignal"/>
    <property type="match status" value="1"/>
</dbReference>
<comment type="caution">
    <text evidence="12">The sequence shown here is derived from an EMBL/GenBank/DDBJ whole genome shotgun (WGS) entry which is preliminary data.</text>
</comment>
<name>A0A974BGD7_SEDHY</name>
<evidence type="ECO:0000256" key="5">
    <source>
        <dbReference type="ARBA" id="ARBA00022989"/>
    </source>
</evidence>
<dbReference type="InterPro" id="IPR051310">
    <property type="entry name" value="MCP_chemotaxis"/>
</dbReference>
<gene>
    <name evidence="12" type="ORF">HZF24_00580</name>
</gene>
<dbReference type="PRINTS" id="PR00260">
    <property type="entry name" value="CHEMTRNSDUCR"/>
</dbReference>
<dbReference type="Gene3D" id="1.10.8.500">
    <property type="entry name" value="HAMP domain in histidine kinase"/>
    <property type="match status" value="1"/>
</dbReference>
<sequence>MAKKSLSTKSITFKITFSIFVVCFVALLLTGLVIGTTINNRFTETKKTVLNETSESIGNKSEAFFERYIAIVQQMAQDKNLQNFMVNAKGWNTLKQTEGFMIASKTTEDTQKSDPDVILTAYIAQTDYYLASPTVFSTSMYDVTSKEYYKAVSEDRVCITEPYIDAITGGVVITISAPVRANGKIVGLAAVDIAIDKLTAMVSNHKLGETGYFSLLTKDNTIAAHKNEELILKNIDEIGISSNLIQSINNNDNNVVEYAINNQKILGKSVQIGNTGWKVLSSLPKDEFMSDTRQLILTIVFVFLAVLIALLVVLTIAIKRMTKPVKTITDITNKLAQGELDVTIDVKSKDEIGVLAESIESLTVRLKSYINYINESVNVLNDLAEGDLVMDLQYDYDGEFAKLKQSLLHVSGTLMDTIGKIKDSSEFISMNAANVSNGAQTLAQGTTEQASAIEELSAEVNEIYHTIANNAEHAENAGRKALEASKEVEQGNIHMRDMLSAMDEISESSNEIGKIIKVIDDIAFQTNILALNAAVEAARAGSAGKGFAVVADEVRNLAGKSAEAAKQTTALIENSISSISKGTMLADKAGKSLSGIVEITNKTNELISEIVNASAQQTVSVNQIRSGIEQISSVVQQNAATAEASAANSEELSGQSQVLNDLISKFKFNTEEVV</sequence>
<dbReference type="CDD" id="cd06225">
    <property type="entry name" value="HAMP"/>
    <property type="match status" value="1"/>
</dbReference>
<keyword evidence="3" id="KW-0145">Chemotaxis</keyword>
<dbReference type="Pfam" id="PF02743">
    <property type="entry name" value="dCache_1"/>
    <property type="match status" value="1"/>
</dbReference>
<keyword evidence="6 9" id="KW-0472">Membrane</keyword>
<evidence type="ECO:0000256" key="3">
    <source>
        <dbReference type="ARBA" id="ARBA00022500"/>
    </source>
</evidence>
<dbReference type="CDD" id="cd12913">
    <property type="entry name" value="PDC1_MCP_like"/>
    <property type="match status" value="1"/>
</dbReference>
<proteinExistence type="inferred from homology"/>